<dbReference type="Pfam" id="PF19359">
    <property type="entry name" value="DUF5936"/>
    <property type="match status" value="1"/>
</dbReference>
<evidence type="ECO:0000259" key="8">
    <source>
        <dbReference type="Pfam" id="PF19359"/>
    </source>
</evidence>
<evidence type="ECO:0000256" key="3">
    <source>
        <dbReference type="ARBA" id="ARBA00022692"/>
    </source>
</evidence>
<dbReference type="InterPro" id="IPR018076">
    <property type="entry name" value="T2SS_GspF_dom"/>
</dbReference>
<evidence type="ECO:0000313" key="9">
    <source>
        <dbReference type="EMBL" id="MDA2807269.1"/>
    </source>
</evidence>
<evidence type="ECO:0000256" key="1">
    <source>
        <dbReference type="ARBA" id="ARBA00004651"/>
    </source>
</evidence>
<comment type="subcellular location">
    <subcellularLocation>
        <location evidence="1">Cell membrane</location>
        <topology evidence="1">Multi-pass membrane protein</topology>
    </subcellularLocation>
</comment>
<dbReference type="PANTHER" id="PTHR35007:SF2">
    <property type="entry name" value="PILUS ASSEMBLE PROTEIN"/>
    <property type="match status" value="1"/>
</dbReference>
<evidence type="ECO:0000256" key="6">
    <source>
        <dbReference type="SAM" id="Phobius"/>
    </source>
</evidence>
<feature type="transmembrane region" description="Helical" evidence="6">
    <location>
        <begin position="108"/>
        <end position="134"/>
    </location>
</feature>
<evidence type="ECO:0000256" key="4">
    <source>
        <dbReference type="ARBA" id="ARBA00022989"/>
    </source>
</evidence>
<dbReference type="InterPro" id="IPR045980">
    <property type="entry name" value="DUF5936"/>
</dbReference>
<dbReference type="Pfam" id="PF00482">
    <property type="entry name" value="T2SSF"/>
    <property type="match status" value="1"/>
</dbReference>
<evidence type="ECO:0000313" key="10">
    <source>
        <dbReference type="Proteomes" id="UP001165685"/>
    </source>
</evidence>
<comment type="caution">
    <text evidence="9">The sequence shown here is derived from an EMBL/GenBank/DDBJ whole genome shotgun (WGS) entry which is preliminary data.</text>
</comment>
<evidence type="ECO:0000256" key="5">
    <source>
        <dbReference type="ARBA" id="ARBA00023136"/>
    </source>
</evidence>
<feature type="domain" description="Type II secretion system protein GspF" evidence="7">
    <location>
        <begin position="159"/>
        <end position="284"/>
    </location>
</feature>
<dbReference type="RefSeq" id="WP_270679898.1">
    <property type="nucleotide sequence ID" value="NZ_JAQFWP010000050.1"/>
</dbReference>
<dbReference type="PANTHER" id="PTHR35007">
    <property type="entry name" value="INTEGRAL MEMBRANE PROTEIN-RELATED"/>
    <property type="match status" value="1"/>
</dbReference>
<keyword evidence="4 6" id="KW-1133">Transmembrane helix</keyword>
<feature type="transmembrane region" description="Helical" evidence="6">
    <location>
        <begin position="268"/>
        <end position="290"/>
    </location>
</feature>
<evidence type="ECO:0000259" key="7">
    <source>
        <dbReference type="Pfam" id="PF00482"/>
    </source>
</evidence>
<reference evidence="9" key="1">
    <citation type="submission" date="2023-01" db="EMBL/GenBank/DDBJ databases">
        <title>Draft genome sequence of Nocardiopsis sp. LSu2-4 isolated from halophytes.</title>
        <authorList>
            <person name="Duangmal K."/>
            <person name="Chantavorakit T."/>
        </authorList>
    </citation>
    <scope>NUCLEOTIDE SEQUENCE</scope>
    <source>
        <strain evidence="9">LSu2-4</strain>
    </source>
</reference>
<organism evidence="9 10">
    <name type="scientific">Nocardiopsis suaedae</name>
    <dbReference type="NCBI Taxonomy" id="3018444"/>
    <lineage>
        <taxon>Bacteria</taxon>
        <taxon>Bacillati</taxon>
        <taxon>Actinomycetota</taxon>
        <taxon>Actinomycetes</taxon>
        <taxon>Streptosporangiales</taxon>
        <taxon>Nocardiopsidaceae</taxon>
        <taxon>Nocardiopsis</taxon>
    </lineage>
</organism>
<protein>
    <submittedName>
        <fullName evidence="9">Type II secretion system F family protein</fullName>
    </submittedName>
</protein>
<dbReference type="Proteomes" id="UP001165685">
    <property type="component" value="Unassembled WGS sequence"/>
</dbReference>
<sequence>MTLTYPLIILLGLTAMGCVALAAWGYHLYTKKSELAEEDFIPPAPKKKANETFILHRVTERIGAIFHKSLSENLSDKAKVGIRNRLESAGHPDDLNVERYIQRKIGEAILYTSVAAYFFATGSVFISLVSVALIGMTDLQIYQATQKRQDDVQTQLPDFLDVLTVTVGAGLSFRQALSRVCDAMPGVLADEFRLTLRQMDMGTSRREAFIQLRRRNRNEALGKFVTALQQAEELGAPLGDALQTISLDMRREDAQYLRQKAMKLNPKVTGVTAATMLPGLILLVGAGLVLGSDVSIGSLGG</sequence>
<keyword evidence="3 6" id="KW-0812">Transmembrane</keyword>
<gene>
    <name evidence="9" type="ORF">O4U47_22375</name>
</gene>
<proteinExistence type="predicted"/>
<keyword evidence="2" id="KW-1003">Cell membrane</keyword>
<keyword evidence="10" id="KW-1185">Reference proteome</keyword>
<name>A0ABT4TRH5_9ACTN</name>
<dbReference type="EMBL" id="JAQFWP010000050">
    <property type="protein sequence ID" value="MDA2807269.1"/>
    <property type="molecule type" value="Genomic_DNA"/>
</dbReference>
<evidence type="ECO:0000256" key="2">
    <source>
        <dbReference type="ARBA" id="ARBA00022475"/>
    </source>
</evidence>
<keyword evidence="5 6" id="KW-0472">Membrane</keyword>
<feature type="domain" description="DUF5936" evidence="8">
    <location>
        <begin position="18"/>
        <end position="148"/>
    </location>
</feature>
<feature type="transmembrane region" description="Helical" evidence="6">
    <location>
        <begin position="7"/>
        <end position="26"/>
    </location>
</feature>
<accession>A0ABT4TRH5</accession>